<comment type="caution">
    <text evidence="1">The sequence shown here is derived from an EMBL/GenBank/DDBJ whole genome shotgun (WGS) entry which is preliminary data.</text>
</comment>
<keyword evidence="2" id="KW-1185">Reference proteome</keyword>
<reference evidence="1 2" key="1">
    <citation type="submission" date="2018-01" db="EMBL/GenBank/DDBJ databases">
        <title>Whole genome sequencing of Histamine producing bacteria.</title>
        <authorList>
            <person name="Butler K."/>
        </authorList>
    </citation>
    <scope>NUCLEOTIDE SEQUENCE [LARGE SCALE GENOMIC DNA]</scope>
    <source>
        <strain evidence="1 2">DSM 24669</strain>
    </source>
</reference>
<sequence>MTYKAHDLDYKGESSGVHNWMTQDGHSYYWHPEWLHIAEDQTGLHAKEQLDIDAGEHGTKKQAVTAILKHLNDWVVDGLGKHQEIEDLAKISENELKK</sequence>
<dbReference type="AlphaFoldDB" id="A0A0J8VC28"/>
<evidence type="ECO:0000313" key="1">
    <source>
        <dbReference type="EMBL" id="PSW23543.1"/>
    </source>
</evidence>
<protein>
    <submittedName>
        <fullName evidence="1">Uncharacterized protein</fullName>
    </submittedName>
</protein>
<accession>A0A0J8VC28</accession>
<dbReference type="EMBL" id="PYLZ01000008">
    <property type="protein sequence ID" value="PSW23543.1"/>
    <property type="molecule type" value="Genomic_DNA"/>
</dbReference>
<gene>
    <name evidence="1" type="ORF">C9I94_15595</name>
</gene>
<organism evidence="1 2">
    <name type="scientific">Photobacterium swingsii</name>
    <dbReference type="NCBI Taxonomy" id="680026"/>
    <lineage>
        <taxon>Bacteria</taxon>
        <taxon>Pseudomonadati</taxon>
        <taxon>Pseudomonadota</taxon>
        <taxon>Gammaproteobacteria</taxon>
        <taxon>Vibrionales</taxon>
        <taxon>Vibrionaceae</taxon>
        <taxon>Photobacterium</taxon>
    </lineage>
</organism>
<dbReference type="Proteomes" id="UP000240481">
    <property type="component" value="Unassembled WGS sequence"/>
</dbReference>
<evidence type="ECO:0000313" key="2">
    <source>
        <dbReference type="Proteomes" id="UP000240481"/>
    </source>
</evidence>
<dbReference type="OrthoDB" id="5816855at2"/>
<name>A0A0J8VC28_9GAMM</name>
<proteinExistence type="predicted"/>